<gene>
    <name evidence="1" type="ORF">METZ01_LOCUS266348</name>
</gene>
<reference evidence="1" key="1">
    <citation type="submission" date="2018-05" db="EMBL/GenBank/DDBJ databases">
        <authorList>
            <person name="Lanie J.A."/>
            <person name="Ng W.-L."/>
            <person name="Kazmierczak K.M."/>
            <person name="Andrzejewski T.M."/>
            <person name="Davidsen T.M."/>
            <person name="Wayne K.J."/>
            <person name="Tettelin H."/>
            <person name="Glass J.I."/>
            <person name="Rusch D."/>
            <person name="Podicherti R."/>
            <person name="Tsui H.-C.T."/>
            <person name="Winkler M.E."/>
        </authorList>
    </citation>
    <scope>NUCLEOTIDE SEQUENCE</scope>
</reference>
<dbReference type="AlphaFoldDB" id="A0A382JM39"/>
<evidence type="ECO:0000313" key="1">
    <source>
        <dbReference type="EMBL" id="SVC13494.1"/>
    </source>
</evidence>
<organism evidence="1">
    <name type="scientific">marine metagenome</name>
    <dbReference type="NCBI Taxonomy" id="408172"/>
    <lineage>
        <taxon>unclassified sequences</taxon>
        <taxon>metagenomes</taxon>
        <taxon>ecological metagenomes</taxon>
    </lineage>
</organism>
<proteinExistence type="predicted"/>
<feature type="non-terminal residue" evidence="1">
    <location>
        <position position="167"/>
    </location>
</feature>
<accession>A0A382JM39</accession>
<name>A0A382JM39_9ZZZZ</name>
<sequence length="167" mass="18367">MLIVSGCSFSEASISPEGNLEVFGPSHGFSKENIPNDWVLEGSNYKELFSQNLIIKDIGDTPILRLISSKKSFVLLRRTKANLLASPFLGWSWNVTTSLGQTVPISIIIGFYGGDPKSRSWGSQPLVYLGTRVPPHDRTIAIVWGTGSDAKGIIKMKHKFPSYIART</sequence>
<protein>
    <submittedName>
        <fullName evidence="1">Uncharacterized protein</fullName>
    </submittedName>
</protein>
<dbReference type="EMBL" id="UINC01075377">
    <property type="protein sequence ID" value="SVC13494.1"/>
    <property type="molecule type" value="Genomic_DNA"/>
</dbReference>